<sequence length="277" mass="31004">MICGVGVKTPPTPPLGCCANGVTLVSLTVVRPQLQRANLYLHDIRTGRCLDLYVGEDRLISGIPGSSMINRALRQHIKPTHIKSIMLRNQGNWVVPNVRWNPESNWEDQYQQTALRCRLNGISRFSKSLYLMVAGVVNDRLLEKVCPCNCPLNVREATIDFPNDKEYWSELNLEEFYAQGGTKDSVHEEHKAPQGCKWYIVARAGLRTEDQVAALDCFSCRVKGPMGKDGAHIFRKVLGACAECAFKQARSDPKAVLDILRKGVPLFTYIVFIVLAC</sequence>
<keyword evidence="2" id="KW-1185">Reference proteome</keyword>
<reference evidence="1 2" key="1">
    <citation type="submission" date="2024-06" db="EMBL/GenBank/DDBJ databases">
        <title>Complete genome of Phlyctema vagabunda strain 19-DSS-EL-015.</title>
        <authorList>
            <person name="Fiorenzani C."/>
        </authorList>
    </citation>
    <scope>NUCLEOTIDE SEQUENCE [LARGE SCALE GENOMIC DNA]</scope>
    <source>
        <strain evidence="1 2">19-DSS-EL-015</strain>
    </source>
</reference>
<comment type="caution">
    <text evidence="1">The sequence shown here is derived from an EMBL/GenBank/DDBJ whole genome shotgun (WGS) entry which is preliminary data.</text>
</comment>
<dbReference type="EMBL" id="JBFCZG010000001">
    <property type="protein sequence ID" value="KAL3428256.1"/>
    <property type="molecule type" value="Genomic_DNA"/>
</dbReference>
<proteinExistence type="predicted"/>
<protein>
    <submittedName>
        <fullName evidence="1">Uncharacterized protein</fullName>
    </submittedName>
</protein>
<evidence type="ECO:0000313" key="2">
    <source>
        <dbReference type="Proteomes" id="UP001629113"/>
    </source>
</evidence>
<accession>A0ABR4PZ93</accession>
<organism evidence="1 2">
    <name type="scientific">Phlyctema vagabunda</name>
    <dbReference type="NCBI Taxonomy" id="108571"/>
    <lineage>
        <taxon>Eukaryota</taxon>
        <taxon>Fungi</taxon>
        <taxon>Dikarya</taxon>
        <taxon>Ascomycota</taxon>
        <taxon>Pezizomycotina</taxon>
        <taxon>Leotiomycetes</taxon>
        <taxon>Helotiales</taxon>
        <taxon>Dermateaceae</taxon>
        <taxon>Phlyctema</taxon>
    </lineage>
</organism>
<dbReference type="Proteomes" id="UP001629113">
    <property type="component" value="Unassembled WGS sequence"/>
</dbReference>
<evidence type="ECO:0000313" key="1">
    <source>
        <dbReference type="EMBL" id="KAL3428256.1"/>
    </source>
</evidence>
<name>A0ABR4PZ93_9HELO</name>
<gene>
    <name evidence="1" type="ORF">PVAG01_01765</name>
</gene>